<evidence type="ECO:0000259" key="6">
    <source>
        <dbReference type="PROSITE" id="PS51379"/>
    </source>
</evidence>
<keyword evidence="3" id="KW-0408">Iron</keyword>
<name>A0A9D1AR40_9FIRM</name>
<gene>
    <name evidence="7" type="ORF">IAB89_10460</name>
</gene>
<feature type="compositionally biased region" description="Low complexity" evidence="5">
    <location>
        <begin position="127"/>
        <end position="138"/>
    </location>
</feature>
<dbReference type="EMBL" id="DVGZ01000112">
    <property type="protein sequence ID" value="HIR48053.1"/>
    <property type="molecule type" value="Genomic_DNA"/>
</dbReference>
<feature type="region of interest" description="Disordered" evidence="5">
    <location>
        <begin position="112"/>
        <end position="143"/>
    </location>
</feature>
<evidence type="ECO:0000256" key="4">
    <source>
        <dbReference type="ARBA" id="ARBA00023014"/>
    </source>
</evidence>
<organism evidence="7 8">
    <name type="scientific">Candidatus Caccousia avicola</name>
    <dbReference type="NCBI Taxonomy" id="2840721"/>
    <lineage>
        <taxon>Bacteria</taxon>
        <taxon>Bacillati</taxon>
        <taxon>Bacillota</taxon>
        <taxon>Clostridia</taxon>
        <taxon>Eubacteriales</taxon>
        <taxon>Oscillospiraceae</taxon>
        <taxon>Oscillospiraceae incertae sedis</taxon>
        <taxon>Candidatus Caccousia</taxon>
    </lineage>
</organism>
<dbReference type="InterPro" id="IPR050572">
    <property type="entry name" value="Fe-S_Ferredoxin"/>
</dbReference>
<evidence type="ECO:0000256" key="5">
    <source>
        <dbReference type="SAM" id="MobiDB-lite"/>
    </source>
</evidence>
<evidence type="ECO:0000313" key="7">
    <source>
        <dbReference type="EMBL" id="HIR48053.1"/>
    </source>
</evidence>
<dbReference type="InterPro" id="IPR017900">
    <property type="entry name" value="4Fe4S_Fe_S_CS"/>
</dbReference>
<dbReference type="SUPFAM" id="SSF54862">
    <property type="entry name" value="4Fe-4S ferredoxins"/>
    <property type="match status" value="2"/>
</dbReference>
<dbReference type="Proteomes" id="UP000824242">
    <property type="component" value="Unassembled WGS sequence"/>
</dbReference>
<accession>A0A9D1AR40</accession>
<dbReference type="GO" id="GO:0046872">
    <property type="term" value="F:metal ion binding"/>
    <property type="evidence" value="ECO:0007669"/>
    <property type="project" value="UniProtKB-KW"/>
</dbReference>
<protein>
    <submittedName>
        <fullName evidence="7">4Fe-4S binding protein</fullName>
    </submittedName>
</protein>
<feature type="domain" description="4Fe-4S ferredoxin-type" evidence="6">
    <location>
        <begin position="139"/>
        <end position="168"/>
    </location>
</feature>
<keyword evidence="1" id="KW-0004">4Fe-4S</keyword>
<sequence>MANIRFLPFAHTALKNLFSKPVTTGYPFEPAVYPERMRGHIQIAIADCISCGLCARSCPPGAIQTSRTAGTWTIHRFDCVQCGSCVNVCPKKCLRMAPGYIEPGPEKWSETFTRPGFPLPGQKEESSQQAAPAAAQPEGKPVNDSSACVYCTLCAKKCPQGAISVDRAAKTWSLDEQACVGCGVCVSACPKKCLTLR</sequence>
<proteinExistence type="predicted"/>
<dbReference type="InterPro" id="IPR017896">
    <property type="entry name" value="4Fe4S_Fe-S-bd"/>
</dbReference>
<dbReference type="Gene3D" id="3.30.70.3270">
    <property type="match status" value="1"/>
</dbReference>
<evidence type="ECO:0000256" key="3">
    <source>
        <dbReference type="ARBA" id="ARBA00023004"/>
    </source>
</evidence>
<reference evidence="7" key="1">
    <citation type="submission" date="2020-10" db="EMBL/GenBank/DDBJ databases">
        <authorList>
            <person name="Gilroy R."/>
        </authorList>
    </citation>
    <scope>NUCLEOTIDE SEQUENCE</scope>
    <source>
        <strain evidence="7">ChiSxjej1B13-7958</strain>
    </source>
</reference>
<evidence type="ECO:0000313" key="8">
    <source>
        <dbReference type="Proteomes" id="UP000824242"/>
    </source>
</evidence>
<keyword evidence="2" id="KW-0479">Metal-binding</keyword>
<dbReference type="PROSITE" id="PS51379">
    <property type="entry name" value="4FE4S_FER_2"/>
    <property type="match status" value="4"/>
</dbReference>
<dbReference type="AlphaFoldDB" id="A0A9D1AR40"/>
<feature type="domain" description="4Fe-4S ferredoxin-type" evidence="6">
    <location>
        <begin position="39"/>
        <end position="68"/>
    </location>
</feature>
<evidence type="ECO:0000256" key="2">
    <source>
        <dbReference type="ARBA" id="ARBA00022723"/>
    </source>
</evidence>
<evidence type="ECO:0000256" key="1">
    <source>
        <dbReference type="ARBA" id="ARBA00022485"/>
    </source>
</evidence>
<dbReference type="Pfam" id="PF14697">
    <property type="entry name" value="Fer4_21"/>
    <property type="match status" value="1"/>
</dbReference>
<feature type="domain" description="4Fe-4S ferredoxin-type" evidence="6">
    <location>
        <begin position="70"/>
        <end position="99"/>
    </location>
</feature>
<comment type="caution">
    <text evidence="7">The sequence shown here is derived from an EMBL/GenBank/DDBJ whole genome shotgun (WGS) entry which is preliminary data.</text>
</comment>
<dbReference type="GO" id="GO:0051539">
    <property type="term" value="F:4 iron, 4 sulfur cluster binding"/>
    <property type="evidence" value="ECO:0007669"/>
    <property type="project" value="UniProtKB-KW"/>
</dbReference>
<dbReference type="PANTHER" id="PTHR43687:SF1">
    <property type="entry name" value="FERREDOXIN III"/>
    <property type="match status" value="1"/>
</dbReference>
<keyword evidence="4" id="KW-0411">Iron-sulfur</keyword>
<feature type="domain" description="4Fe-4S ferredoxin-type" evidence="6">
    <location>
        <begin position="170"/>
        <end position="197"/>
    </location>
</feature>
<dbReference type="PANTHER" id="PTHR43687">
    <property type="entry name" value="ADENYLYLSULFATE REDUCTASE, BETA SUBUNIT"/>
    <property type="match status" value="1"/>
</dbReference>
<dbReference type="Pfam" id="PF12838">
    <property type="entry name" value="Fer4_7"/>
    <property type="match status" value="1"/>
</dbReference>
<reference evidence="7" key="2">
    <citation type="journal article" date="2021" name="PeerJ">
        <title>Extensive microbial diversity within the chicken gut microbiome revealed by metagenomics and culture.</title>
        <authorList>
            <person name="Gilroy R."/>
            <person name="Ravi A."/>
            <person name="Getino M."/>
            <person name="Pursley I."/>
            <person name="Horton D.L."/>
            <person name="Alikhan N.F."/>
            <person name="Baker D."/>
            <person name="Gharbi K."/>
            <person name="Hall N."/>
            <person name="Watson M."/>
            <person name="Adriaenssens E.M."/>
            <person name="Foster-Nyarko E."/>
            <person name="Jarju S."/>
            <person name="Secka A."/>
            <person name="Antonio M."/>
            <person name="Oren A."/>
            <person name="Chaudhuri R.R."/>
            <person name="La Ragione R."/>
            <person name="Hildebrand F."/>
            <person name="Pallen M.J."/>
        </authorList>
    </citation>
    <scope>NUCLEOTIDE SEQUENCE</scope>
    <source>
        <strain evidence="7">ChiSxjej1B13-7958</strain>
    </source>
</reference>
<dbReference type="PROSITE" id="PS00198">
    <property type="entry name" value="4FE4S_FER_1"/>
    <property type="match status" value="4"/>
</dbReference>
<dbReference type="Gene3D" id="3.30.70.20">
    <property type="match status" value="1"/>
</dbReference>